<dbReference type="OrthoDB" id="2485375at2759"/>
<accession>A0A9N9NLQ1</accession>
<proteinExistence type="predicted"/>
<dbReference type="AlphaFoldDB" id="A0A9N9NLQ1"/>
<organism evidence="2 3">
    <name type="scientific">Dentiscutata erythropus</name>
    <dbReference type="NCBI Taxonomy" id="1348616"/>
    <lineage>
        <taxon>Eukaryota</taxon>
        <taxon>Fungi</taxon>
        <taxon>Fungi incertae sedis</taxon>
        <taxon>Mucoromycota</taxon>
        <taxon>Glomeromycotina</taxon>
        <taxon>Glomeromycetes</taxon>
        <taxon>Diversisporales</taxon>
        <taxon>Gigasporaceae</taxon>
        <taxon>Dentiscutata</taxon>
    </lineage>
</organism>
<sequence>MAKTKRVRQTTSPSRRPSTTTHQAKAKAEVENEPNLWPTLIYWKEVENWRMINLLSKIDTLREIQRDQDKIMQLKDIVDLLQDQELKFVDFENSLDVLQGLYNSLVDQINSLQVLSRQLLMIQEQVDWEESNVSESLSAT</sequence>
<dbReference type="Proteomes" id="UP000789405">
    <property type="component" value="Unassembled WGS sequence"/>
</dbReference>
<reference evidence="2" key="1">
    <citation type="submission" date="2021-06" db="EMBL/GenBank/DDBJ databases">
        <authorList>
            <person name="Kallberg Y."/>
            <person name="Tangrot J."/>
            <person name="Rosling A."/>
        </authorList>
    </citation>
    <scope>NUCLEOTIDE SEQUENCE</scope>
    <source>
        <strain evidence="2">MA453B</strain>
    </source>
</reference>
<feature type="compositionally biased region" description="Low complexity" evidence="1">
    <location>
        <begin position="10"/>
        <end position="21"/>
    </location>
</feature>
<feature type="region of interest" description="Disordered" evidence="1">
    <location>
        <begin position="1"/>
        <end position="28"/>
    </location>
</feature>
<name>A0A9N9NLQ1_9GLOM</name>
<evidence type="ECO:0000313" key="2">
    <source>
        <dbReference type="EMBL" id="CAG8742489.1"/>
    </source>
</evidence>
<dbReference type="EMBL" id="CAJVPY010013753">
    <property type="protein sequence ID" value="CAG8742489.1"/>
    <property type="molecule type" value="Genomic_DNA"/>
</dbReference>
<evidence type="ECO:0000256" key="1">
    <source>
        <dbReference type="SAM" id="MobiDB-lite"/>
    </source>
</evidence>
<protein>
    <submittedName>
        <fullName evidence="2">1662_t:CDS:1</fullName>
    </submittedName>
</protein>
<gene>
    <name evidence="2" type="ORF">DERYTH_LOCUS16131</name>
</gene>
<keyword evidence="3" id="KW-1185">Reference proteome</keyword>
<comment type="caution">
    <text evidence="2">The sequence shown here is derived from an EMBL/GenBank/DDBJ whole genome shotgun (WGS) entry which is preliminary data.</text>
</comment>
<evidence type="ECO:0000313" key="3">
    <source>
        <dbReference type="Proteomes" id="UP000789405"/>
    </source>
</evidence>